<comment type="caution">
    <text evidence="8">The sequence shown here is derived from an EMBL/GenBank/DDBJ whole genome shotgun (WGS) entry which is preliminary data.</text>
</comment>
<evidence type="ECO:0000313" key="9">
    <source>
        <dbReference type="Proteomes" id="UP001459714"/>
    </source>
</evidence>
<dbReference type="PROSITE" id="PS52018">
    <property type="entry name" value="DART"/>
    <property type="match status" value="1"/>
</dbReference>
<keyword evidence="1 6" id="KW-1277">Toxin-antitoxin system</keyword>
<evidence type="ECO:0000256" key="6">
    <source>
        <dbReference type="PROSITE-ProRule" id="PRU01362"/>
    </source>
</evidence>
<evidence type="ECO:0000256" key="3">
    <source>
        <dbReference type="ARBA" id="ARBA00022679"/>
    </source>
</evidence>
<feature type="domain" description="DarT" evidence="7">
    <location>
        <begin position="34"/>
        <end position="237"/>
    </location>
</feature>
<evidence type="ECO:0000256" key="4">
    <source>
        <dbReference type="ARBA" id="ARBA00022695"/>
    </source>
</evidence>
<keyword evidence="3" id="KW-0808">Transferase</keyword>
<comment type="similarity">
    <text evidence="6">Belongs to the DarT ADP-ribosyltransferase family.</text>
</comment>
<dbReference type="EMBL" id="JBBYAK010000001">
    <property type="protein sequence ID" value="MEL3958960.1"/>
    <property type="molecule type" value="Genomic_DNA"/>
</dbReference>
<gene>
    <name evidence="8" type="ORF">NST17_17535</name>
</gene>
<protein>
    <submittedName>
        <fullName evidence="8">DarT ssDNA thymidine ADP-ribosyltransferase family protein</fullName>
    </submittedName>
</protein>
<dbReference type="RefSeq" id="WP_095141583.1">
    <property type="nucleotide sequence ID" value="NZ_JAROAP010000100.1"/>
</dbReference>
<keyword evidence="4" id="KW-0548">Nucleotidyltransferase</keyword>
<organism evidence="8 9">
    <name type="scientific">Caldifermentibacillus hisashii</name>
    <dbReference type="NCBI Taxonomy" id="996558"/>
    <lineage>
        <taxon>Bacteria</taxon>
        <taxon>Bacillati</taxon>
        <taxon>Bacillota</taxon>
        <taxon>Bacilli</taxon>
        <taxon>Bacillales</taxon>
        <taxon>Bacillaceae</taxon>
        <taxon>Caldifermentibacillus</taxon>
    </lineage>
</organism>
<proteinExistence type="inferred from homology"/>
<dbReference type="Proteomes" id="UP001459714">
    <property type="component" value="Unassembled WGS sequence"/>
</dbReference>
<evidence type="ECO:0000313" key="8">
    <source>
        <dbReference type="EMBL" id="MEL3958960.1"/>
    </source>
</evidence>
<evidence type="ECO:0000256" key="2">
    <source>
        <dbReference type="ARBA" id="ARBA00022676"/>
    </source>
</evidence>
<comment type="caution">
    <text evidence="6">Lacks conserved residue(s) required for the propagation of feature annotation.</text>
</comment>
<evidence type="ECO:0000259" key="7">
    <source>
        <dbReference type="PROSITE" id="PS52018"/>
    </source>
</evidence>
<keyword evidence="5 6" id="KW-0238">DNA-binding</keyword>
<accession>A0ABU9K1N2</accession>
<keyword evidence="2" id="KW-0328">Glycosyltransferase</keyword>
<name>A0ABU9K1N2_9BACI</name>
<dbReference type="Pfam" id="PF14487">
    <property type="entry name" value="DarT"/>
    <property type="match status" value="1"/>
</dbReference>
<evidence type="ECO:0000256" key="1">
    <source>
        <dbReference type="ARBA" id="ARBA00022649"/>
    </source>
</evidence>
<evidence type="ECO:0000256" key="5">
    <source>
        <dbReference type="ARBA" id="ARBA00023125"/>
    </source>
</evidence>
<reference evidence="8 9" key="1">
    <citation type="submission" date="2024-03" db="EMBL/GenBank/DDBJ databases">
        <title>Bacilli Hybrid Assemblies.</title>
        <authorList>
            <person name="Kovac J."/>
        </authorList>
    </citation>
    <scope>NUCLEOTIDE SEQUENCE [LARGE SCALE GENOMIC DNA]</scope>
    <source>
        <strain evidence="8 9">FSL M8-0022</strain>
    </source>
</reference>
<sequence length="332" mass="39774">MNQQIKPDAHLFINYIDQLIKEPWLGQSRRWWPKFVYHFTNIDNAVKILEDGRLLSRGKLNKLQGMVTDNASPNVIENTDDRWKEFVRLYFRPRTPTQFQNEGIRPKENRYHGAHCPVPIFFLFDSKKILIRKSVQFSKQSLAIAGTIAYSDFIHFREIPFRQVYHDDWFLPEDRDLIVPYRHAEVIVPDELDLEDLRYIWCRSEAEHRTLMKLLTKETREKWKSKIGSGKKGNFFFRNWLFVEKVHLSEESITFYFNLPVNHEDEPYELELTINENITGNKYFWNGLLQGENQLTFELSNLLVRTNYSVKLYCDNQIIFADEFIYDDDLPF</sequence>
<keyword evidence="9" id="KW-1185">Reference proteome</keyword>
<dbReference type="InterPro" id="IPR029494">
    <property type="entry name" value="DarT"/>
</dbReference>